<dbReference type="AlphaFoldDB" id="N0DXM0"/>
<accession>N0DXM0</accession>
<dbReference type="Pfam" id="PF09945">
    <property type="entry name" value="DUF2177"/>
    <property type="match status" value="1"/>
</dbReference>
<feature type="transmembrane region" description="Helical" evidence="1">
    <location>
        <begin position="130"/>
        <end position="151"/>
    </location>
</feature>
<dbReference type="InterPro" id="IPR018687">
    <property type="entry name" value="DUF2177_membr"/>
</dbReference>
<sequence length="159" mass="16851">MVLNVGILSNVCQRLDRVTGMKWISAYVVAGLVFGALDLLWLGKVGRPLYDARLGDLLAARPNVPAALLFYAIYLFGLTWFVLVPALESGSSGKAALGGFLFGLVAYATWNLTNLAVLKGFPASIVPIDMAWGSLATMATSALTVLLVRALPWVGTPAP</sequence>
<protein>
    <submittedName>
        <fullName evidence="2">Integral membrane protein (Modular protein)</fullName>
    </submittedName>
</protein>
<name>N0DXM0_9MICO</name>
<comment type="caution">
    <text evidence="2">The sequence shown here is derived from an EMBL/GenBank/DDBJ whole genome shotgun (WGS) entry which is preliminary data.</text>
</comment>
<organism evidence="2 3">
    <name type="scientific">Phycicoccus elongatus Lp2</name>
    <dbReference type="NCBI Taxonomy" id="1193181"/>
    <lineage>
        <taxon>Bacteria</taxon>
        <taxon>Bacillati</taxon>
        <taxon>Actinomycetota</taxon>
        <taxon>Actinomycetes</taxon>
        <taxon>Micrococcales</taxon>
        <taxon>Intrasporangiaceae</taxon>
        <taxon>Phycicoccus</taxon>
    </lineage>
</organism>
<dbReference type="HOGENOM" id="CLU_140354_0_0_11"/>
<dbReference type="STRING" id="1193181.BN10_120030"/>
<keyword evidence="3" id="KW-1185">Reference proteome</keyword>
<dbReference type="eggNOG" id="COG4852">
    <property type="taxonomic scope" value="Bacteria"/>
</dbReference>
<keyword evidence="1" id="KW-0472">Membrane</keyword>
<dbReference type="Proteomes" id="UP000013167">
    <property type="component" value="Unassembled WGS sequence"/>
</dbReference>
<evidence type="ECO:0000313" key="3">
    <source>
        <dbReference type="Proteomes" id="UP000013167"/>
    </source>
</evidence>
<keyword evidence="1" id="KW-0812">Transmembrane</keyword>
<feature type="transmembrane region" description="Helical" evidence="1">
    <location>
        <begin position="24"/>
        <end position="43"/>
    </location>
</feature>
<feature type="transmembrane region" description="Helical" evidence="1">
    <location>
        <begin position="64"/>
        <end position="83"/>
    </location>
</feature>
<proteinExistence type="predicted"/>
<reference evidence="2 3" key="1">
    <citation type="journal article" date="2013" name="ISME J.">
        <title>A metabolic model for members of the genus Tetrasphaera involved in enhanced biological phosphorus removal.</title>
        <authorList>
            <person name="Kristiansen R."/>
            <person name="Nguyen H.T.T."/>
            <person name="Saunders A.M."/>
            <person name="Nielsen J.L."/>
            <person name="Wimmer R."/>
            <person name="Le V.Q."/>
            <person name="McIlroy S.J."/>
            <person name="Petrovski S."/>
            <person name="Seviour R.J."/>
            <person name="Calteau A."/>
            <person name="Nielsen K.L."/>
            <person name="Nielsen P.H."/>
        </authorList>
    </citation>
    <scope>NUCLEOTIDE SEQUENCE [LARGE SCALE GENOMIC DNA]</scope>
    <source>
        <strain evidence="2 3">Lp2</strain>
    </source>
</reference>
<evidence type="ECO:0000313" key="2">
    <source>
        <dbReference type="EMBL" id="CCH68833.1"/>
    </source>
</evidence>
<gene>
    <name evidence="2" type="ORF">BN10_120030</name>
</gene>
<keyword evidence="1" id="KW-1133">Transmembrane helix</keyword>
<feature type="transmembrane region" description="Helical" evidence="1">
    <location>
        <begin position="95"/>
        <end position="118"/>
    </location>
</feature>
<dbReference type="EMBL" id="CAIZ01000024">
    <property type="protein sequence ID" value="CCH68833.1"/>
    <property type="molecule type" value="Genomic_DNA"/>
</dbReference>
<evidence type="ECO:0000256" key="1">
    <source>
        <dbReference type="SAM" id="Phobius"/>
    </source>
</evidence>